<protein>
    <submittedName>
        <fullName evidence="2">Uncharacterized protein</fullName>
    </submittedName>
</protein>
<dbReference type="EMBL" id="UYRU01042587">
    <property type="protein sequence ID" value="VDK76474.1"/>
    <property type="molecule type" value="Genomic_DNA"/>
</dbReference>
<gene>
    <name evidence="2" type="ORF">DILT_LOCUS2756</name>
</gene>
<evidence type="ECO:0000256" key="1">
    <source>
        <dbReference type="SAM" id="SignalP"/>
    </source>
</evidence>
<keyword evidence="3" id="KW-1185">Reference proteome</keyword>
<sequence length="134" mass="14758">MLAVVQVSLLVAGIAAFLWAVPYEDGGLLDEFFKVNQSNSSLIELVDLQLTSQYLLSRMERRLFQPDGGVNLELLQFLPVDLGGGEQGVAAARNSPNRSPLVSILIITILPESAVWEKIMEVRGMKLRFGQCLI</sequence>
<keyword evidence="1" id="KW-0732">Signal</keyword>
<feature type="signal peptide" evidence="1">
    <location>
        <begin position="1"/>
        <end position="16"/>
    </location>
</feature>
<feature type="chain" id="PRO_5018128154" evidence="1">
    <location>
        <begin position="17"/>
        <end position="134"/>
    </location>
</feature>
<dbReference type="AlphaFoldDB" id="A0A3P6UDV4"/>
<accession>A0A3P6UDV4</accession>
<name>A0A3P6UDV4_DIBLA</name>
<dbReference type="Proteomes" id="UP000281553">
    <property type="component" value="Unassembled WGS sequence"/>
</dbReference>
<proteinExistence type="predicted"/>
<evidence type="ECO:0000313" key="3">
    <source>
        <dbReference type="Proteomes" id="UP000281553"/>
    </source>
</evidence>
<organism evidence="2 3">
    <name type="scientific">Dibothriocephalus latus</name>
    <name type="common">Fish tapeworm</name>
    <name type="synonym">Diphyllobothrium latum</name>
    <dbReference type="NCBI Taxonomy" id="60516"/>
    <lineage>
        <taxon>Eukaryota</taxon>
        <taxon>Metazoa</taxon>
        <taxon>Spiralia</taxon>
        <taxon>Lophotrochozoa</taxon>
        <taxon>Platyhelminthes</taxon>
        <taxon>Cestoda</taxon>
        <taxon>Eucestoda</taxon>
        <taxon>Diphyllobothriidea</taxon>
        <taxon>Diphyllobothriidae</taxon>
        <taxon>Dibothriocephalus</taxon>
    </lineage>
</organism>
<evidence type="ECO:0000313" key="2">
    <source>
        <dbReference type="EMBL" id="VDK76474.1"/>
    </source>
</evidence>
<dbReference type="OrthoDB" id="6288072at2759"/>
<reference evidence="2 3" key="1">
    <citation type="submission" date="2018-11" db="EMBL/GenBank/DDBJ databases">
        <authorList>
            <consortium name="Pathogen Informatics"/>
        </authorList>
    </citation>
    <scope>NUCLEOTIDE SEQUENCE [LARGE SCALE GENOMIC DNA]</scope>
</reference>